<organism evidence="4 5">
    <name type="scientific">Vanilla planifolia</name>
    <name type="common">Vanilla</name>
    <dbReference type="NCBI Taxonomy" id="51239"/>
    <lineage>
        <taxon>Eukaryota</taxon>
        <taxon>Viridiplantae</taxon>
        <taxon>Streptophyta</taxon>
        <taxon>Embryophyta</taxon>
        <taxon>Tracheophyta</taxon>
        <taxon>Spermatophyta</taxon>
        <taxon>Magnoliopsida</taxon>
        <taxon>Liliopsida</taxon>
        <taxon>Asparagales</taxon>
        <taxon>Orchidaceae</taxon>
        <taxon>Vanilloideae</taxon>
        <taxon>Vanilleae</taxon>
        <taxon>Vanilla</taxon>
    </lineage>
</organism>
<dbReference type="SUPFAM" id="SSF54236">
    <property type="entry name" value="Ubiquitin-like"/>
    <property type="match status" value="1"/>
</dbReference>
<evidence type="ECO:0000313" key="5">
    <source>
        <dbReference type="Proteomes" id="UP000636800"/>
    </source>
</evidence>
<sequence>MMRRRSNVYAPPPPPPPQPSDWEVLPGGMLVQKRNVAFSTGASSPPIPAIRIRVKHGHGHHEIYLSSQATFLDAKKLLWEKTGLHPAEQRIFFKDRERSSSAYLDTAGVKDGSRMVLEEDPTARAKRLLESRRAARAERTAKSLAAMAADVDRLASRVSELDAAVKRDWRVSAKEVLELTDLLMAQLTKLDAFAADDGEAKRARGMQMRRLQRCVETLDVIKLRNSEPSDRYTQMQQQKRVAPELRTMTEWETFDAAFSPSTAAGTAPAVARLEWELF</sequence>
<dbReference type="SUPFAM" id="SSF63491">
    <property type="entry name" value="BAG domain"/>
    <property type="match status" value="1"/>
</dbReference>
<protein>
    <recommendedName>
        <fullName evidence="3">Ubiquitin-like domain-containing protein</fullName>
    </recommendedName>
</protein>
<gene>
    <name evidence="4" type="ORF">HPP92_002472</name>
</gene>
<dbReference type="GO" id="GO:0000774">
    <property type="term" value="F:adenyl-nucleotide exchange factor activity"/>
    <property type="evidence" value="ECO:0007669"/>
    <property type="project" value="TreeGrafter"/>
</dbReference>
<reference evidence="4 5" key="1">
    <citation type="journal article" date="2020" name="Nat. Food">
        <title>A phased Vanilla planifolia genome enables genetic improvement of flavour and production.</title>
        <authorList>
            <person name="Hasing T."/>
            <person name="Tang H."/>
            <person name="Brym M."/>
            <person name="Khazi F."/>
            <person name="Huang T."/>
            <person name="Chambers A.H."/>
        </authorList>
    </citation>
    <scope>NUCLEOTIDE SEQUENCE [LARGE SCALE GENOMIC DNA]</scope>
    <source>
        <tissue evidence="4">Leaf</tissue>
    </source>
</reference>
<dbReference type="Gene3D" id="1.20.58.120">
    <property type="entry name" value="BAG domain"/>
    <property type="match status" value="1"/>
</dbReference>
<dbReference type="EMBL" id="JADCNL010000001">
    <property type="protein sequence ID" value="KAG0497781.1"/>
    <property type="molecule type" value="Genomic_DNA"/>
</dbReference>
<feature type="compositionally biased region" description="Pro residues" evidence="2">
    <location>
        <begin position="10"/>
        <end position="19"/>
    </location>
</feature>
<dbReference type="InterPro" id="IPR039773">
    <property type="entry name" value="BAG_chaperone_regulator"/>
</dbReference>
<dbReference type="GO" id="GO:0005737">
    <property type="term" value="C:cytoplasm"/>
    <property type="evidence" value="ECO:0007669"/>
    <property type="project" value="TreeGrafter"/>
</dbReference>
<dbReference type="InterPro" id="IPR029071">
    <property type="entry name" value="Ubiquitin-like_domsf"/>
</dbReference>
<dbReference type="OrthoDB" id="71302at2759"/>
<evidence type="ECO:0000256" key="1">
    <source>
        <dbReference type="ARBA" id="ARBA00023186"/>
    </source>
</evidence>
<accession>A0A835RT29</accession>
<dbReference type="AlphaFoldDB" id="A0A835RT29"/>
<feature type="domain" description="Ubiquitin-like" evidence="3">
    <location>
        <begin position="50"/>
        <end position="117"/>
    </location>
</feature>
<dbReference type="PANTHER" id="PTHR12329">
    <property type="entry name" value="BCL2-ASSOCIATED ATHANOGENE"/>
    <property type="match status" value="1"/>
</dbReference>
<evidence type="ECO:0000313" key="4">
    <source>
        <dbReference type="EMBL" id="KAG0497781.1"/>
    </source>
</evidence>
<evidence type="ECO:0000256" key="2">
    <source>
        <dbReference type="SAM" id="MobiDB-lite"/>
    </source>
</evidence>
<evidence type="ECO:0000259" key="3">
    <source>
        <dbReference type="PROSITE" id="PS50053"/>
    </source>
</evidence>
<dbReference type="InterPro" id="IPR003103">
    <property type="entry name" value="BAG_domain"/>
</dbReference>
<proteinExistence type="predicted"/>
<comment type="caution">
    <text evidence="4">The sequence shown here is derived from an EMBL/GenBank/DDBJ whole genome shotgun (WGS) entry which is preliminary data.</text>
</comment>
<dbReference type="InterPro" id="IPR000626">
    <property type="entry name" value="Ubiquitin-like_dom"/>
</dbReference>
<keyword evidence="5" id="KW-1185">Reference proteome</keyword>
<dbReference type="Gene3D" id="3.10.20.90">
    <property type="entry name" value="Phosphatidylinositol 3-kinase Catalytic Subunit, Chain A, domain 1"/>
    <property type="match status" value="1"/>
</dbReference>
<dbReference type="InterPro" id="IPR036533">
    <property type="entry name" value="BAG_dom_sf"/>
</dbReference>
<dbReference type="PROSITE" id="PS50053">
    <property type="entry name" value="UBIQUITIN_2"/>
    <property type="match status" value="1"/>
</dbReference>
<dbReference type="Proteomes" id="UP000636800">
    <property type="component" value="Chromosome 1"/>
</dbReference>
<feature type="region of interest" description="Disordered" evidence="2">
    <location>
        <begin position="1"/>
        <end position="20"/>
    </location>
</feature>
<keyword evidence="1" id="KW-0143">Chaperone</keyword>
<dbReference type="PANTHER" id="PTHR12329:SF11">
    <property type="entry name" value="BAG FAMILY MOLECULAR CHAPERONE REGULATOR 1"/>
    <property type="match status" value="1"/>
</dbReference>
<dbReference type="GO" id="GO:0051087">
    <property type="term" value="F:protein-folding chaperone binding"/>
    <property type="evidence" value="ECO:0007669"/>
    <property type="project" value="InterPro"/>
</dbReference>
<dbReference type="GO" id="GO:0050821">
    <property type="term" value="P:protein stabilization"/>
    <property type="evidence" value="ECO:0007669"/>
    <property type="project" value="TreeGrafter"/>
</dbReference>
<name>A0A835RT29_VANPL</name>
<dbReference type="Pfam" id="PF02179">
    <property type="entry name" value="BAG"/>
    <property type="match status" value="1"/>
</dbReference>